<dbReference type="GO" id="GO:0005684">
    <property type="term" value="C:U2-type spliceosomal complex"/>
    <property type="evidence" value="ECO:0007669"/>
    <property type="project" value="TreeGrafter"/>
</dbReference>
<dbReference type="PANTHER" id="PTHR31809:SF0">
    <property type="entry name" value="BUD13 HOMOLOG"/>
    <property type="match status" value="1"/>
</dbReference>
<feature type="compositionally biased region" description="Basic and acidic residues" evidence="3">
    <location>
        <begin position="108"/>
        <end position="130"/>
    </location>
</feature>
<dbReference type="AlphaFoldDB" id="A0A6F9D799"/>
<comment type="similarity">
    <text evidence="1">Belongs to the CWC26 family.</text>
</comment>
<proteinExistence type="evidence at transcript level"/>
<accession>A0A6F9D799</accession>
<dbReference type="InterPro" id="IPR018609">
    <property type="entry name" value="Bud13"/>
</dbReference>
<feature type="compositionally biased region" description="Basic and acidic residues" evidence="3">
    <location>
        <begin position="62"/>
        <end position="90"/>
    </location>
</feature>
<sequence length="479" mass="55287">MSGLSKEEYLKRYLNPSEGGDTKKKKRKKRPKVSARNGMGMKIFDDDVSLNSIAPQDEIDDVENKLLVEDEKPLVEEIDNRTEMERKLDGYRSSGLWKKLGADEEDTNENKRTSEDSDLELPRHSTRHDSDSDDMDLPRRQGNSNDSDSQKNIKPRSNHVSKKRRKRHDTDSGSDIPRVRRTASSGSDLEIQRQSKRHHDSDSDLEPPRRNRHDSDSDLDLTREKSKRRHDSGSDLELPRKSASSKRNDSDSDLDLPRPGQKNRKPDSEETHISRKKHGNMMSGGKGGLTSVDSLRHEIKQSKKKESDLQELAKQYKDETTVYRERGTGKKRNIQKENEQKQEDVEKRKQKEEQYDAWGKGMKQSKLRESAIAEALHESSKPLARYNDDEDLDRIRKEAMRDGDPMAAYITKKKQAKSKTADLPKYRGPPAPPNRFGILPGYRWDGVDRSTGFEKKYFDSISNREANKNDFYKWSVNDM</sequence>
<feature type="compositionally biased region" description="Basic and acidic residues" evidence="3">
    <location>
        <begin position="314"/>
        <end position="354"/>
    </location>
</feature>
<evidence type="ECO:0000256" key="3">
    <source>
        <dbReference type="SAM" id="MobiDB-lite"/>
    </source>
</evidence>
<dbReference type="InterPro" id="IPR051112">
    <property type="entry name" value="CWC26_splicing_factor"/>
</dbReference>
<feature type="compositionally biased region" description="Basic and acidic residues" evidence="3">
    <location>
        <begin position="231"/>
        <end position="250"/>
    </location>
</feature>
<reference evidence="4" key="1">
    <citation type="submission" date="2020-04" db="EMBL/GenBank/DDBJ databases">
        <authorList>
            <person name="Neveu A P."/>
        </authorList>
    </citation>
    <scope>NUCLEOTIDE SEQUENCE</scope>
    <source>
        <tissue evidence="4">Whole embryo</tissue>
    </source>
</reference>
<gene>
    <name evidence="4" type="primary">Bud13</name>
</gene>
<evidence type="ECO:0000256" key="1">
    <source>
        <dbReference type="ARBA" id="ARBA00011069"/>
    </source>
</evidence>
<feature type="compositionally biased region" description="Basic and acidic residues" evidence="3">
    <location>
        <begin position="199"/>
        <end position="224"/>
    </location>
</feature>
<dbReference type="PANTHER" id="PTHR31809">
    <property type="entry name" value="BUD13 HOMOLOG"/>
    <property type="match status" value="1"/>
</dbReference>
<dbReference type="EMBL" id="LR783415">
    <property type="protein sequence ID" value="CAB3226498.1"/>
    <property type="molecule type" value="mRNA"/>
</dbReference>
<evidence type="ECO:0000313" key="4">
    <source>
        <dbReference type="EMBL" id="CAB3226498.1"/>
    </source>
</evidence>
<organism evidence="4">
    <name type="scientific">Phallusia mammillata</name>
    <dbReference type="NCBI Taxonomy" id="59560"/>
    <lineage>
        <taxon>Eukaryota</taxon>
        <taxon>Metazoa</taxon>
        <taxon>Chordata</taxon>
        <taxon>Tunicata</taxon>
        <taxon>Ascidiacea</taxon>
        <taxon>Phlebobranchia</taxon>
        <taxon>Ascidiidae</taxon>
        <taxon>Phallusia</taxon>
    </lineage>
</organism>
<protein>
    <recommendedName>
        <fullName evidence="2">BUD13 homolog</fullName>
    </recommendedName>
</protein>
<dbReference type="GO" id="GO:0000398">
    <property type="term" value="P:mRNA splicing, via spliceosome"/>
    <property type="evidence" value="ECO:0007669"/>
    <property type="project" value="TreeGrafter"/>
</dbReference>
<dbReference type="Pfam" id="PF09736">
    <property type="entry name" value="Bud13"/>
    <property type="match status" value="1"/>
</dbReference>
<feature type="region of interest" description="Disordered" evidence="3">
    <location>
        <begin position="399"/>
        <end position="441"/>
    </location>
</feature>
<feature type="region of interest" description="Disordered" evidence="3">
    <location>
        <begin position="1"/>
        <end position="363"/>
    </location>
</feature>
<feature type="compositionally biased region" description="Basic and acidic residues" evidence="3">
    <location>
        <begin position="1"/>
        <end position="11"/>
    </location>
</feature>
<dbReference type="GO" id="GO:0003723">
    <property type="term" value="F:RNA binding"/>
    <property type="evidence" value="ECO:0007669"/>
    <property type="project" value="TreeGrafter"/>
</dbReference>
<dbReference type="GO" id="GO:0070274">
    <property type="term" value="C:RES complex"/>
    <property type="evidence" value="ECO:0007669"/>
    <property type="project" value="TreeGrafter"/>
</dbReference>
<evidence type="ECO:0000256" key="2">
    <source>
        <dbReference type="ARBA" id="ARBA00014454"/>
    </source>
</evidence>
<feature type="compositionally biased region" description="Polar residues" evidence="3">
    <location>
        <begin position="141"/>
        <end position="152"/>
    </location>
</feature>
<feature type="compositionally biased region" description="Basic and acidic residues" evidence="3">
    <location>
        <begin position="264"/>
        <end position="273"/>
    </location>
</feature>
<name>A0A6F9D799_9ASCI</name>
<feature type="compositionally biased region" description="Basic and acidic residues" evidence="3">
    <location>
        <begin position="294"/>
        <end position="308"/>
    </location>
</feature>
<feature type="compositionally biased region" description="Basic residues" evidence="3">
    <location>
        <begin position="23"/>
        <end position="33"/>
    </location>
</feature>
<feature type="compositionally biased region" description="Basic residues" evidence="3">
    <location>
        <begin position="153"/>
        <end position="167"/>
    </location>
</feature>